<dbReference type="Proteomes" id="UP000217215">
    <property type="component" value="Chromosome"/>
</dbReference>
<dbReference type="SUPFAM" id="SSF51445">
    <property type="entry name" value="(Trans)glycosidases"/>
    <property type="match status" value="1"/>
</dbReference>
<dbReference type="Pfam" id="PF02836">
    <property type="entry name" value="Glyco_hydro_2_C"/>
    <property type="match status" value="1"/>
</dbReference>
<evidence type="ECO:0000313" key="10">
    <source>
        <dbReference type="EMBL" id="ASY15749.1"/>
    </source>
</evidence>
<dbReference type="EMBL" id="CP016773">
    <property type="protein sequence ID" value="ASY15749.1"/>
    <property type="molecule type" value="Genomic_DNA"/>
</dbReference>
<evidence type="ECO:0000313" key="11">
    <source>
        <dbReference type="Proteomes" id="UP000217215"/>
    </source>
</evidence>
<feature type="domain" description="Beta-mannosidase-like galactose-binding" evidence="9">
    <location>
        <begin position="21"/>
        <end position="176"/>
    </location>
</feature>
<dbReference type="EC" id="3.2.1.25" evidence="3"/>
<dbReference type="InterPro" id="IPR006103">
    <property type="entry name" value="Glyco_hydro_2_cat"/>
</dbReference>
<dbReference type="GO" id="GO:0004567">
    <property type="term" value="F:beta-mannosidase activity"/>
    <property type="evidence" value="ECO:0007669"/>
    <property type="project" value="UniProtKB-EC"/>
</dbReference>
<dbReference type="AlphaFoldDB" id="A0A249KGB3"/>
<dbReference type="Gene3D" id="3.20.20.80">
    <property type="entry name" value="Glycosidases"/>
    <property type="match status" value="1"/>
</dbReference>
<dbReference type="GO" id="GO:0006516">
    <property type="term" value="P:glycoprotein catabolic process"/>
    <property type="evidence" value="ECO:0007669"/>
    <property type="project" value="TreeGrafter"/>
</dbReference>
<comment type="similarity">
    <text evidence="2">Belongs to the glycosyl hydrolase 2 family.</text>
</comment>
<gene>
    <name evidence="10" type="ORF">A1sIA56_02285</name>
</gene>
<reference evidence="10 11" key="1">
    <citation type="submission" date="2016-07" db="EMBL/GenBank/DDBJ databases">
        <title>High microdiversification within the ubiquitous acI lineage of Actinobacteria.</title>
        <authorList>
            <person name="Neuenschwander S.M."/>
            <person name="Salcher M."/>
            <person name="Ghai R."/>
            <person name="Pernthaler J."/>
        </authorList>
    </citation>
    <scope>NUCLEOTIDE SEQUENCE [LARGE SCALE GENOMIC DNA]</scope>
    <source>
        <strain evidence="10">MMS-IA-56</strain>
    </source>
</reference>
<evidence type="ECO:0000256" key="5">
    <source>
        <dbReference type="ARBA" id="ARBA00022801"/>
    </source>
</evidence>
<dbReference type="OrthoDB" id="9758603at2"/>
<dbReference type="InterPro" id="IPR054593">
    <property type="entry name" value="Beta-mannosidase-like_N2"/>
</dbReference>
<evidence type="ECO:0000259" key="8">
    <source>
        <dbReference type="Pfam" id="PF02836"/>
    </source>
</evidence>
<dbReference type="InterPro" id="IPR013783">
    <property type="entry name" value="Ig-like_fold"/>
</dbReference>
<dbReference type="SUPFAM" id="SSF49303">
    <property type="entry name" value="beta-Galactosidase/glucuronidase domain"/>
    <property type="match status" value="1"/>
</dbReference>
<proteinExistence type="inferred from homology"/>
<keyword evidence="6" id="KW-0326">Glycosidase</keyword>
<evidence type="ECO:0000256" key="1">
    <source>
        <dbReference type="ARBA" id="ARBA00000829"/>
    </source>
</evidence>
<protein>
    <recommendedName>
        <fullName evidence="3">beta-mannosidase</fullName>
        <ecNumber evidence="3">3.2.1.25</ecNumber>
    </recommendedName>
</protein>
<feature type="domain" description="Glycoside hydrolase family 2 immunoglobulin-like beta-sandwich" evidence="7">
    <location>
        <begin position="213"/>
        <end position="283"/>
    </location>
</feature>
<dbReference type="PANTHER" id="PTHR43730:SF1">
    <property type="entry name" value="BETA-MANNOSIDASE"/>
    <property type="match status" value="1"/>
</dbReference>
<evidence type="ECO:0000256" key="4">
    <source>
        <dbReference type="ARBA" id="ARBA00022729"/>
    </source>
</evidence>
<feature type="domain" description="Glycoside hydrolase family 2 catalytic" evidence="8">
    <location>
        <begin position="300"/>
        <end position="421"/>
    </location>
</feature>
<keyword evidence="4" id="KW-0732">Signal</keyword>
<dbReference type="Gene3D" id="2.60.40.10">
    <property type="entry name" value="Immunoglobulins"/>
    <property type="match status" value="1"/>
</dbReference>
<sequence length="805" mass="89446">MKVVRRSVTEGFSLALDTPQGHKTFPASVPGSIHTDLIASGVIGDIRINGTEAEQEWIRSADSVYSAQIPARSGGGKYELKFDGLDTLATVSVNGAVKLQSENMHRAYSIDVTDVASGAMDLKVEFKAPLPEALKRQDEMGKYPNPYDMPYNYFRKMACSFGWDWGPITVTSGIWKPIWLMQWDEGILDEVGVVADVVGGVPQLRVRTVGRGSATAVSVRISGHGKEKSFTTTLGSDEVINCEGFELWHPRGFGEATLYSVEVALLNAAGEVIDEVSKRVGFRHVSLDQSNFGDRQMFAICVNGKRVWAKGVNWIPDDPFPHRVSKEQYAQKIHDLYSVEVNAIRVWGGGIYESDDFYDLCDELGIIVWQDFLFACAAYPETPAMFEEVADEAHQAITRLGSHASLVMWCGGNECIEGFQHWGWQEPLAGKAWGLNFYLDTLPTALAAFDGSRPYIPGSPFSTLKEDVKDFSSGTNHIWDVWNDTGYQRYEEYSPSFSAEFGYNGPGSWRTLTKAIGKANLDSADSDLATHQKAFFGMDKVANGLVREFSKQFTQGPAWYFAAQLVQARAVEVGLKHFRSQYETCSGSVLWQYNDMWPAISWAVLDSASSRKLSWYAMREAYRPQVLHFSGVERKLILINDTDAPWHDMLNLHLVGKNGEVIEQSSREVVLAPRSQASYELGEVFKTSDIAAIDGYLVAELGEIRTARRIWDAAVQEVCGHNVALVERVEGKQVQVLVQAECFIHELSILPELVAADRVTVSVERVTLLPGESINVVIDCSSNEDAQLVAAKIEEITWSLNRLMN</sequence>
<keyword evidence="5" id="KW-0378">Hydrolase</keyword>
<evidence type="ECO:0000256" key="3">
    <source>
        <dbReference type="ARBA" id="ARBA00012754"/>
    </source>
</evidence>
<dbReference type="RefSeq" id="WP_095673344.1">
    <property type="nucleotide sequence ID" value="NZ_CP016773.1"/>
</dbReference>
<dbReference type="InterPro" id="IPR017853">
    <property type="entry name" value="GH"/>
</dbReference>
<dbReference type="Gene3D" id="2.60.120.260">
    <property type="entry name" value="Galactose-binding domain-like"/>
    <property type="match status" value="1"/>
</dbReference>
<dbReference type="SUPFAM" id="SSF49785">
    <property type="entry name" value="Galactose-binding domain-like"/>
    <property type="match status" value="1"/>
</dbReference>
<evidence type="ECO:0000259" key="9">
    <source>
        <dbReference type="Pfam" id="PF22666"/>
    </source>
</evidence>
<dbReference type="GO" id="GO:0005975">
    <property type="term" value="P:carbohydrate metabolic process"/>
    <property type="evidence" value="ECO:0007669"/>
    <property type="project" value="InterPro"/>
</dbReference>
<organism evidence="10 11">
    <name type="scientific">Candidatus Planktophila sulfonica</name>
    <dbReference type="NCBI Taxonomy" id="1884904"/>
    <lineage>
        <taxon>Bacteria</taxon>
        <taxon>Bacillati</taxon>
        <taxon>Actinomycetota</taxon>
        <taxon>Actinomycetes</taxon>
        <taxon>Candidatus Nanopelagicales</taxon>
        <taxon>Candidatus Nanopelagicaceae</taxon>
        <taxon>Candidatus Planktophila</taxon>
    </lineage>
</organism>
<dbReference type="Pfam" id="PF00703">
    <property type="entry name" value="Glyco_hydro_2"/>
    <property type="match status" value="1"/>
</dbReference>
<keyword evidence="11" id="KW-1185">Reference proteome</keyword>
<comment type="catalytic activity">
    <reaction evidence="1">
        <text>Hydrolysis of terminal, non-reducing beta-D-mannose residues in beta-D-mannosides.</text>
        <dbReference type="EC" id="3.2.1.25"/>
    </reaction>
</comment>
<dbReference type="KEGG" id="psuf:A1sIA56_02285"/>
<name>A0A249KGB3_9ACTN</name>
<dbReference type="InterPro" id="IPR006102">
    <property type="entry name" value="Ig-like_GH2"/>
</dbReference>
<evidence type="ECO:0000256" key="6">
    <source>
        <dbReference type="ARBA" id="ARBA00023295"/>
    </source>
</evidence>
<dbReference type="FunFam" id="3.20.20.80:FF:000050">
    <property type="entry name" value="Beta-mannosidase B"/>
    <property type="match status" value="1"/>
</dbReference>
<dbReference type="InterPro" id="IPR008979">
    <property type="entry name" value="Galactose-bd-like_sf"/>
</dbReference>
<dbReference type="InterPro" id="IPR050887">
    <property type="entry name" value="Beta-mannosidase_GH2"/>
</dbReference>
<dbReference type="PANTHER" id="PTHR43730">
    <property type="entry name" value="BETA-MANNOSIDASE"/>
    <property type="match status" value="1"/>
</dbReference>
<evidence type="ECO:0000259" key="7">
    <source>
        <dbReference type="Pfam" id="PF00703"/>
    </source>
</evidence>
<accession>A0A249KGB3</accession>
<dbReference type="Pfam" id="PF22666">
    <property type="entry name" value="Glyco_hydro_2_N2"/>
    <property type="match status" value="1"/>
</dbReference>
<dbReference type="InterPro" id="IPR036156">
    <property type="entry name" value="Beta-gal/glucu_dom_sf"/>
</dbReference>
<evidence type="ECO:0000256" key="2">
    <source>
        <dbReference type="ARBA" id="ARBA00007401"/>
    </source>
</evidence>